<protein>
    <recommendedName>
        <fullName evidence="3">USP domain-containing protein</fullName>
    </recommendedName>
</protein>
<accession>A0A1Y2B0K8</accession>
<evidence type="ECO:0008006" key="3">
    <source>
        <dbReference type="Google" id="ProtNLM"/>
    </source>
</evidence>
<reference evidence="1 2" key="1">
    <citation type="submission" date="2016-07" db="EMBL/GenBank/DDBJ databases">
        <title>Pervasive Adenine N6-methylation of Active Genes in Fungi.</title>
        <authorList>
            <consortium name="DOE Joint Genome Institute"/>
            <person name="Mondo S.J."/>
            <person name="Dannebaum R.O."/>
            <person name="Kuo R.C."/>
            <person name="Labutti K."/>
            <person name="Haridas S."/>
            <person name="Kuo A."/>
            <person name="Salamov A."/>
            <person name="Ahrendt S.R."/>
            <person name="Lipzen A."/>
            <person name="Sullivan W."/>
            <person name="Andreopoulos W.B."/>
            <person name="Clum A."/>
            <person name="Lindquist E."/>
            <person name="Daum C."/>
            <person name="Ramamoorthy G.K."/>
            <person name="Gryganskyi A."/>
            <person name="Culley D."/>
            <person name="Magnuson J.K."/>
            <person name="James T.Y."/>
            <person name="O'Malley M.A."/>
            <person name="Stajich J.E."/>
            <person name="Spatafora J.W."/>
            <person name="Visel A."/>
            <person name="Grigoriev I.V."/>
        </authorList>
    </citation>
    <scope>NUCLEOTIDE SEQUENCE [LARGE SCALE GENOMIC DNA]</scope>
    <source>
        <strain evidence="1 2">JEL800</strain>
    </source>
</reference>
<dbReference type="Proteomes" id="UP000193642">
    <property type="component" value="Unassembled WGS sequence"/>
</dbReference>
<organism evidence="1 2">
    <name type="scientific">Rhizoclosmatium globosum</name>
    <dbReference type="NCBI Taxonomy" id="329046"/>
    <lineage>
        <taxon>Eukaryota</taxon>
        <taxon>Fungi</taxon>
        <taxon>Fungi incertae sedis</taxon>
        <taxon>Chytridiomycota</taxon>
        <taxon>Chytridiomycota incertae sedis</taxon>
        <taxon>Chytridiomycetes</taxon>
        <taxon>Chytridiales</taxon>
        <taxon>Chytriomycetaceae</taxon>
        <taxon>Rhizoclosmatium</taxon>
    </lineage>
</organism>
<dbReference type="EMBL" id="MCGO01000095">
    <property type="protein sequence ID" value="ORY28369.1"/>
    <property type="molecule type" value="Genomic_DNA"/>
</dbReference>
<dbReference type="OrthoDB" id="2130834at2759"/>
<gene>
    <name evidence="1" type="ORF">BCR33DRAFT_725076</name>
</gene>
<proteinExistence type="predicted"/>
<sequence length="382" mass="42391">MPLRAAPQVIVHPPQEEEEEPCLSYCAPEEPAGLSNPLKLRTLSLTHAILQVLMALPETTEELPVESNHEPTRLFTNLIRQIHTSPTAEPLDLSWILSETNLITTTATEISSVEKYDSVLRYMLATLLGPTKMGQRFHLETITIDNLASASESLTNLYSTSTAASLPSLDSQTNTLNNSLSQLAPVREPFVTLPLEKYAEHESVALVDLLRSHFGIPQPAQFYFGGNTSGSTKNLIFSNPDLSAKSTSASQQQQKLLTKVPTLLPLLFHRPLSASKNVFHRTSVEVPLEIDIGFLVHPQTLVAAQKEHRCNHRVGTYFRLYGFVTQTEGRFITYTRCGSIWGEDLFWKCEDEVVSGPIELGTRVNSKGIVIALYRAEIKARG</sequence>
<keyword evidence="2" id="KW-1185">Reference proteome</keyword>
<comment type="caution">
    <text evidence="1">The sequence shown here is derived from an EMBL/GenBank/DDBJ whole genome shotgun (WGS) entry which is preliminary data.</text>
</comment>
<evidence type="ECO:0000313" key="1">
    <source>
        <dbReference type="EMBL" id="ORY28369.1"/>
    </source>
</evidence>
<dbReference type="AlphaFoldDB" id="A0A1Y2B0K8"/>
<name>A0A1Y2B0K8_9FUNG</name>
<evidence type="ECO:0000313" key="2">
    <source>
        <dbReference type="Proteomes" id="UP000193642"/>
    </source>
</evidence>